<keyword evidence="2" id="KW-1185">Reference proteome</keyword>
<dbReference type="Proteomes" id="UP001647509">
    <property type="component" value="Unassembled WGS sequence"/>
</dbReference>
<sequence>MNRRSSFKLIGALGLALFVPVRMLGSVINTSCEACAHAWKNLSKFNATRYPFRYLEPTQGLPKVFIYGDSISIGYTEYVRASLKGKADVMRLHINGNSSAEFIKRIEAFRKALFQPFLKEGWSFSWDVIHFNVGLHDLKYLYNRKLNKEKGEQVSSLEDYEANLKNIIKYLKATYPTAKLIFATTTPVPEGEEGRVQGDAVKYNKVAMKVMQNHPDIIINDLHTFSKPVLEQYAEGPGNVHYNATGSRLQGIQVAKMIGQALDIEPNDCPSVDVIIAKFKAYESKITKQ</sequence>
<dbReference type="EMBL" id="JAHKPD010000013">
    <property type="protein sequence ID" value="MBU2950868.1"/>
    <property type="molecule type" value="Genomic_DNA"/>
</dbReference>
<keyword evidence="1" id="KW-0378">Hydrolase</keyword>
<accession>A0ACC5U951</accession>
<protein>
    <submittedName>
        <fullName evidence="1">SGNH/GDSL hydrolase family protein</fullName>
    </submittedName>
</protein>
<gene>
    <name evidence="1" type="ORF">KO493_09175</name>
</gene>
<reference evidence="1" key="1">
    <citation type="submission" date="2021-05" db="EMBL/GenBank/DDBJ databases">
        <title>Draft genomes of bacteria isolated from model marine particles.</title>
        <authorList>
            <person name="Datta M.S."/>
            <person name="Schwartzman J.A."/>
            <person name="Enke T.N."/>
            <person name="Saavedra J."/>
            <person name="Cermak N."/>
            <person name="Cordero O.X."/>
        </authorList>
    </citation>
    <scope>NUCLEOTIDE SEQUENCE</scope>
    <source>
        <strain evidence="1">I2M19</strain>
    </source>
</reference>
<comment type="caution">
    <text evidence="1">The sequence shown here is derived from an EMBL/GenBank/DDBJ whole genome shotgun (WGS) entry which is preliminary data.</text>
</comment>
<proteinExistence type="predicted"/>
<evidence type="ECO:0000313" key="1">
    <source>
        <dbReference type="EMBL" id="MBU2950868.1"/>
    </source>
</evidence>
<evidence type="ECO:0000313" key="2">
    <source>
        <dbReference type="Proteomes" id="UP001647509"/>
    </source>
</evidence>
<name>A0ACC5U951_9FLAO</name>
<organism evidence="1 2">
    <name type="scientific">Pseudotamlana agarivorans</name>
    <dbReference type="NCBI Taxonomy" id="481183"/>
    <lineage>
        <taxon>Bacteria</taxon>
        <taxon>Pseudomonadati</taxon>
        <taxon>Bacteroidota</taxon>
        <taxon>Flavobacteriia</taxon>
        <taxon>Flavobacteriales</taxon>
        <taxon>Flavobacteriaceae</taxon>
        <taxon>Pseudotamlana</taxon>
    </lineage>
</organism>